<dbReference type="PANTHER" id="PTHR43289">
    <property type="entry name" value="MITOGEN-ACTIVATED PROTEIN KINASE KINASE KINASE 20-RELATED"/>
    <property type="match status" value="1"/>
</dbReference>
<keyword evidence="9" id="KW-1133">Transmembrane helix</keyword>
<evidence type="ECO:0000256" key="2">
    <source>
        <dbReference type="ARBA" id="ARBA00022527"/>
    </source>
</evidence>
<dbReference type="SUPFAM" id="SSF56112">
    <property type="entry name" value="Protein kinase-like (PK-like)"/>
    <property type="match status" value="1"/>
</dbReference>
<accession>A0ABU2KNF2</accession>
<feature type="transmembrane region" description="Helical" evidence="9">
    <location>
        <begin position="352"/>
        <end position="373"/>
    </location>
</feature>
<dbReference type="InterPro" id="IPR000719">
    <property type="entry name" value="Prot_kinase_dom"/>
</dbReference>
<feature type="region of interest" description="Disordered" evidence="8">
    <location>
        <begin position="384"/>
        <end position="457"/>
    </location>
</feature>
<evidence type="ECO:0000256" key="6">
    <source>
        <dbReference type="ARBA" id="ARBA00022840"/>
    </source>
</evidence>
<evidence type="ECO:0000313" key="11">
    <source>
        <dbReference type="EMBL" id="MDT0300799.1"/>
    </source>
</evidence>
<protein>
    <recommendedName>
        <fullName evidence="1">non-specific serine/threonine protein kinase</fullName>
        <ecNumber evidence="1">2.7.11.1</ecNumber>
    </recommendedName>
</protein>
<proteinExistence type="predicted"/>
<organism evidence="11 12">
    <name type="scientific">Streptomonospora wellingtoniae</name>
    <dbReference type="NCBI Taxonomy" id="3075544"/>
    <lineage>
        <taxon>Bacteria</taxon>
        <taxon>Bacillati</taxon>
        <taxon>Actinomycetota</taxon>
        <taxon>Actinomycetes</taxon>
        <taxon>Streptosporangiales</taxon>
        <taxon>Nocardiopsidaceae</taxon>
        <taxon>Streptomonospora</taxon>
    </lineage>
</organism>
<dbReference type="RefSeq" id="WP_311543222.1">
    <property type="nucleotide sequence ID" value="NZ_JAVREK010000001.1"/>
</dbReference>
<dbReference type="PROSITE" id="PS00108">
    <property type="entry name" value="PROTEIN_KINASE_ST"/>
    <property type="match status" value="1"/>
</dbReference>
<comment type="caution">
    <text evidence="11">The sequence shown here is derived from an EMBL/GenBank/DDBJ whole genome shotgun (WGS) entry which is preliminary data.</text>
</comment>
<dbReference type="PROSITE" id="PS50011">
    <property type="entry name" value="PROTEIN_KINASE_DOM"/>
    <property type="match status" value="1"/>
</dbReference>
<dbReference type="GO" id="GO:0016301">
    <property type="term" value="F:kinase activity"/>
    <property type="evidence" value="ECO:0007669"/>
    <property type="project" value="UniProtKB-KW"/>
</dbReference>
<dbReference type="SMART" id="SM00220">
    <property type="entry name" value="S_TKc"/>
    <property type="match status" value="1"/>
</dbReference>
<feature type="domain" description="Protein kinase" evidence="10">
    <location>
        <begin position="16"/>
        <end position="274"/>
    </location>
</feature>
<keyword evidence="4 7" id="KW-0547">Nucleotide-binding</keyword>
<keyword evidence="9" id="KW-0472">Membrane</keyword>
<dbReference type="InterPro" id="IPR011009">
    <property type="entry name" value="Kinase-like_dom_sf"/>
</dbReference>
<evidence type="ECO:0000313" key="12">
    <source>
        <dbReference type="Proteomes" id="UP001183226"/>
    </source>
</evidence>
<dbReference type="PROSITE" id="PS00107">
    <property type="entry name" value="PROTEIN_KINASE_ATP"/>
    <property type="match status" value="1"/>
</dbReference>
<keyword evidence="6 7" id="KW-0067">ATP-binding</keyword>
<dbReference type="Pfam" id="PF00069">
    <property type="entry name" value="Pkinase"/>
    <property type="match status" value="1"/>
</dbReference>
<keyword evidence="12" id="KW-1185">Reference proteome</keyword>
<keyword evidence="3" id="KW-0808">Transferase</keyword>
<dbReference type="PANTHER" id="PTHR43289:SF6">
    <property type="entry name" value="SERINE_THREONINE-PROTEIN KINASE NEKL-3"/>
    <property type="match status" value="1"/>
</dbReference>
<feature type="compositionally biased region" description="Basic and acidic residues" evidence="8">
    <location>
        <begin position="431"/>
        <end position="446"/>
    </location>
</feature>
<dbReference type="InterPro" id="IPR017441">
    <property type="entry name" value="Protein_kinase_ATP_BS"/>
</dbReference>
<evidence type="ECO:0000256" key="9">
    <source>
        <dbReference type="SAM" id="Phobius"/>
    </source>
</evidence>
<dbReference type="EMBL" id="JAVREK010000001">
    <property type="protein sequence ID" value="MDT0300799.1"/>
    <property type="molecule type" value="Genomic_DNA"/>
</dbReference>
<gene>
    <name evidence="11" type="ORF">RM446_01560</name>
</gene>
<evidence type="ECO:0000256" key="7">
    <source>
        <dbReference type="PROSITE-ProRule" id="PRU10141"/>
    </source>
</evidence>
<name>A0ABU2KNF2_9ACTN</name>
<dbReference type="Proteomes" id="UP001183226">
    <property type="component" value="Unassembled WGS sequence"/>
</dbReference>
<feature type="region of interest" description="Disordered" evidence="8">
    <location>
        <begin position="273"/>
        <end position="348"/>
    </location>
</feature>
<evidence type="ECO:0000256" key="5">
    <source>
        <dbReference type="ARBA" id="ARBA00022777"/>
    </source>
</evidence>
<keyword evidence="5 11" id="KW-0418">Kinase</keyword>
<evidence type="ECO:0000259" key="10">
    <source>
        <dbReference type="PROSITE" id="PS50011"/>
    </source>
</evidence>
<dbReference type="EC" id="2.7.11.1" evidence="1"/>
<dbReference type="InterPro" id="IPR008271">
    <property type="entry name" value="Ser/Thr_kinase_AS"/>
</dbReference>
<dbReference type="CDD" id="cd14014">
    <property type="entry name" value="STKc_PknB_like"/>
    <property type="match status" value="1"/>
</dbReference>
<dbReference type="Gene3D" id="1.10.510.10">
    <property type="entry name" value="Transferase(Phosphotransferase) domain 1"/>
    <property type="match status" value="1"/>
</dbReference>
<evidence type="ECO:0000256" key="3">
    <source>
        <dbReference type="ARBA" id="ARBA00022679"/>
    </source>
</evidence>
<evidence type="ECO:0000256" key="4">
    <source>
        <dbReference type="ARBA" id="ARBA00022741"/>
    </source>
</evidence>
<evidence type="ECO:0000256" key="8">
    <source>
        <dbReference type="SAM" id="MobiDB-lite"/>
    </source>
</evidence>
<feature type="compositionally biased region" description="Basic and acidic residues" evidence="8">
    <location>
        <begin position="275"/>
        <end position="294"/>
    </location>
</feature>
<keyword evidence="2" id="KW-0723">Serine/threonine-protein kinase</keyword>
<feature type="binding site" evidence="7">
    <location>
        <position position="45"/>
    </location>
    <ligand>
        <name>ATP</name>
        <dbReference type="ChEBI" id="CHEBI:30616"/>
    </ligand>
</feature>
<keyword evidence="9" id="KW-0812">Transmembrane</keyword>
<feature type="compositionally biased region" description="Low complexity" evidence="8">
    <location>
        <begin position="384"/>
        <end position="402"/>
    </location>
</feature>
<evidence type="ECO:0000256" key="1">
    <source>
        <dbReference type="ARBA" id="ARBA00012513"/>
    </source>
</evidence>
<reference evidence="12" key="1">
    <citation type="submission" date="2023-07" db="EMBL/GenBank/DDBJ databases">
        <title>30 novel species of actinomycetes from the DSMZ collection.</title>
        <authorList>
            <person name="Nouioui I."/>
        </authorList>
    </citation>
    <scope>NUCLEOTIDE SEQUENCE [LARGE SCALE GENOMIC DNA]</scope>
    <source>
        <strain evidence="12">DSM 45055</strain>
    </source>
</reference>
<dbReference type="Gene3D" id="3.30.200.20">
    <property type="entry name" value="Phosphorylase Kinase, domain 1"/>
    <property type="match status" value="1"/>
</dbReference>
<sequence>MTNESSEPGRLLSGRYRLTELIGEGGMGRVWEGVDEVLDRSVAVKELLIPPQLPSAEVEVLRTRMLREARHAAQLSHPSIITVFDVVEIDERPWIVMELVRGPSLGSLIKSGGAFEPQRAAGIGAQVAAGLSLAHERGIVHRDIKPANVLIARGDRAVLTDFGIAHLEGSSHLTRTGLLVGSPSYLAPEQAHGRPATPASDIWALGVTLYQAVEGTTPFHRDTPMATLTAIVTAEVPQPKSAGELAPVLERLLQKDAGDRPSVDEAASLLQAAAEEAHGERDSAASAGRRDDAAQHAPVGAALHVAHSPQASGASPAGGNGGGAAPASAAPPGPIPAAGQSAPERGGRRGGAALAIAGGLVALVLVAGAVAWIGSRQGAPAEEAGAVGDSAAPSAGSSEEGQNGSGQEGTQAAPDSDAQDGGQPEEDEGGGDDRPELPEMSEHEDPTGFSVEIPEDWPLDNRSGTSVFFDIPGEPGYLQVDQSDDPADDAKDDWVAQEPRMSANFDGYSLVGIEALGEPYTDDYISAADWEFTFTGQDGTAMHAVDRAFHTEEKGYALFLVSTEASFARNKAILDEAAESFEPAG</sequence>